<protein>
    <submittedName>
        <fullName evidence="4">Nudix hydrolase domain-containing protein</fullName>
    </submittedName>
</protein>
<dbReference type="InterPro" id="IPR000086">
    <property type="entry name" value="NUDIX_hydrolase_dom"/>
</dbReference>
<name>A0A915D508_9BILA</name>
<evidence type="ECO:0000259" key="2">
    <source>
        <dbReference type="Pfam" id="PF00293"/>
    </source>
</evidence>
<sequence length="120" mass="13519">MRKLAYSVHAFFRNKPYSIDGQGRPQNPMGRTGISGRGLLGKWGPNHAADPIVSRFTKDNKLQYVAIKRADNGLWSLPGGMRDNGEQDACITAIREFLEEFRSMPDDDDHEEASEPKKKN</sequence>
<keyword evidence="3" id="KW-1185">Reference proteome</keyword>
<dbReference type="PANTHER" id="PTHR13030:SF8">
    <property type="entry name" value="ADP-RIBOSE PYROPHOSPHATASE, MITOCHONDRIAL"/>
    <property type="match status" value="1"/>
</dbReference>
<organism evidence="3 4">
    <name type="scientific">Ditylenchus dipsaci</name>
    <dbReference type="NCBI Taxonomy" id="166011"/>
    <lineage>
        <taxon>Eukaryota</taxon>
        <taxon>Metazoa</taxon>
        <taxon>Ecdysozoa</taxon>
        <taxon>Nematoda</taxon>
        <taxon>Chromadorea</taxon>
        <taxon>Rhabditida</taxon>
        <taxon>Tylenchina</taxon>
        <taxon>Tylenchomorpha</taxon>
        <taxon>Sphaerularioidea</taxon>
        <taxon>Anguinidae</taxon>
        <taxon>Anguininae</taxon>
        <taxon>Ditylenchus</taxon>
    </lineage>
</organism>
<dbReference type="Pfam" id="PF00293">
    <property type="entry name" value="NUDIX"/>
    <property type="match status" value="1"/>
</dbReference>
<dbReference type="InterPro" id="IPR015797">
    <property type="entry name" value="NUDIX_hydrolase-like_dom_sf"/>
</dbReference>
<evidence type="ECO:0000313" key="4">
    <source>
        <dbReference type="WBParaSite" id="jg15450"/>
    </source>
</evidence>
<dbReference type="PANTHER" id="PTHR13030">
    <property type="entry name" value="NUDIX HYDROLASE"/>
    <property type="match status" value="1"/>
</dbReference>
<dbReference type="InterPro" id="IPR039989">
    <property type="entry name" value="NUDT9"/>
</dbReference>
<feature type="domain" description="Nudix hydrolase" evidence="2">
    <location>
        <begin position="59"/>
        <end position="101"/>
    </location>
</feature>
<proteinExistence type="predicted"/>
<evidence type="ECO:0000256" key="1">
    <source>
        <dbReference type="SAM" id="MobiDB-lite"/>
    </source>
</evidence>
<dbReference type="WBParaSite" id="jg15450">
    <property type="protein sequence ID" value="jg15450"/>
    <property type="gene ID" value="jg15450"/>
</dbReference>
<dbReference type="Gene3D" id="3.90.79.10">
    <property type="entry name" value="Nucleoside Triphosphate Pyrophosphohydrolase"/>
    <property type="match status" value="1"/>
</dbReference>
<dbReference type="SUPFAM" id="SSF55811">
    <property type="entry name" value="Nudix"/>
    <property type="match status" value="1"/>
</dbReference>
<dbReference type="Pfam" id="PF25969">
    <property type="entry name" value="NUDT9_N"/>
    <property type="match status" value="1"/>
</dbReference>
<dbReference type="GO" id="GO:0047631">
    <property type="term" value="F:ADP-ribose diphosphatase activity"/>
    <property type="evidence" value="ECO:0007669"/>
    <property type="project" value="InterPro"/>
</dbReference>
<accession>A0A915D508</accession>
<dbReference type="Proteomes" id="UP000887574">
    <property type="component" value="Unplaced"/>
</dbReference>
<feature type="region of interest" description="Disordered" evidence="1">
    <location>
        <begin position="19"/>
        <end position="41"/>
    </location>
</feature>
<evidence type="ECO:0000313" key="3">
    <source>
        <dbReference type="Proteomes" id="UP000887574"/>
    </source>
</evidence>
<dbReference type="AlphaFoldDB" id="A0A915D508"/>
<reference evidence="4" key="1">
    <citation type="submission" date="2022-11" db="UniProtKB">
        <authorList>
            <consortium name="WormBaseParasite"/>
        </authorList>
    </citation>
    <scope>IDENTIFICATION</scope>
</reference>